<dbReference type="PROSITE" id="PS50181">
    <property type="entry name" value="FBOX"/>
    <property type="match status" value="1"/>
</dbReference>
<dbReference type="EMBL" id="HBGD01004502">
    <property type="protein sequence ID" value="CAD9080499.1"/>
    <property type="molecule type" value="Transcribed_RNA"/>
</dbReference>
<evidence type="ECO:0000259" key="1">
    <source>
        <dbReference type="PROSITE" id="PS50181"/>
    </source>
</evidence>
<dbReference type="InterPro" id="IPR001810">
    <property type="entry name" value="F-box_dom"/>
</dbReference>
<dbReference type="AlphaFoldDB" id="A0A7S1KPN0"/>
<proteinExistence type="predicted"/>
<name>A0A7S1KPN0_9EUKA</name>
<gene>
    <name evidence="2" type="ORF">PCOS0759_LOCUS3739</name>
</gene>
<accession>A0A7S1KPN0</accession>
<feature type="domain" description="F-box" evidence="1">
    <location>
        <begin position="7"/>
        <end position="54"/>
    </location>
</feature>
<protein>
    <recommendedName>
        <fullName evidence="1">F-box domain-containing protein</fullName>
    </recommendedName>
</protein>
<sequence length="632" mass="71967">MPNHRKPMESIIIPTDLLPHILSYLSLDQILRFHFQNVQIFQLLKQNPYFWDSIYERELATPRNGENLAIRQLLLAHRNASDSDASMSQTHRHFLICLNQRRQLYRTLTENAIPTHHSQRFRTLELDSVRTLMGNSNERLGISLKRSESVAQSADTPQSSALVASCGKLVLHVLPLLSCSNQSYNLQLYDVHQCVALGAGLTHVSHQTITHVHLYRGKEEREWYAMLVSQSETVVYWIGEYSGKKDDGLSMRHVGTLCLPSSSNTKLSALAKLSAVTFLCCDSHFPHYLLFVDSTSTLHVYNPFYVRPQQEEKPKKCIPRYMQGTTAHRSRSFKIQNHTPLFSIRPPNVTTPSEKWCNISSVLHEDKILIAFSSGPYVHYCTLDETEGLSLRQSQRLGSTVHSVRLSLEERQTPQQSQQLQNDFSADSPPQYNVKASIVLKTRCVLVDVVTGTSTTSRLMEFTHMISTLGGGVVYANPSFTEFRTTAQDNLPATGYIQQKKWNIHSLQEKIRDVTLVYDAPDKSIWMIIKDSRIDFVLCTSVPFHTANQNGFQTRTTYLKSAPMPHYKEGPASVQTKGSHKRASRKVTHKIVLVQWENLNVLYIVKTVIRTQENTSSHEEVRWSLNVYSLGV</sequence>
<organism evidence="2">
    <name type="scientific">Percolomonas cosmopolitus</name>
    <dbReference type="NCBI Taxonomy" id="63605"/>
    <lineage>
        <taxon>Eukaryota</taxon>
        <taxon>Discoba</taxon>
        <taxon>Heterolobosea</taxon>
        <taxon>Tetramitia</taxon>
        <taxon>Eutetramitia</taxon>
        <taxon>Percolomonadidae</taxon>
        <taxon>Percolomonas</taxon>
    </lineage>
</organism>
<reference evidence="2" key="1">
    <citation type="submission" date="2021-01" db="EMBL/GenBank/DDBJ databases">
        <authorList>
            <person name="Corre E."/>
            <person name="Pelletier E."/>
            <person name="Niang G."/>
            <person name="Scheremetjew M."/>
            <person name="Finn R."/>
            <person name="Kale V."/>
            <person name="Holt S."/>
            <person name="Cochrane G."/>
            <person name="Meng A."/>
            <person name="Brown T."/>
            <person name="Cohen L."/>
        </authorList>
    </citation>
    <scope>NUCLEOTIDE SEQUENCE</scope>
    <source>
        <strain evidence="2">WS</strain>
    </source>
</reference>
<evidence type="ECO:0000313" key="2">
    <source>
        <dbReference type="EMBL" id="CAD9080499.1"/>
    </source>
</evidence>